<dbReference type="KEGG" id="pter:C2L65_30385"/>
<evidence type="ECO:0000313" key="1">
    <source>
        <dbReference type="EMBL" id="AUT64049.1"/>
    </source>
</evidence>
<organism evidence="1 2">
    <name type="scientific">Paraburkholderia terrae</name>
    <dbReference type="NCBI Taxonomy" id="311230"/>
    <lineage>
        <taxon>Bacteria</taxon>
        <taxon>Pseudomonadati</taxon>
        <taxon>Pseudomonadota</taxon>
        <taxon>Betaproteobacteria</taxon>
        <taxon>Burkholderiales</taxon>
        <taxon>Burkholderiaceae</taxon>
        <taxon>Paraburkholderia</taxon>
    </lineage>
</organism>
<accession>A0A2I8EX44</accession>
<name>A0A2I8EX44_9BURK</name>
<dbReference type="EMBL" id="CP026113">
    <property type="protein sequence ID" value="AUT64049.1"/>
    <property type="molecule type" value="Genomic_DNA"/>
</dbReference>
<evidence type="ECO:0000313" key="2">
    <source>
        <dbReference type="Proteomes" id="UP000243502"/>
    </source>
</evidence>
<sequence>MVISLGEARRKSRGGISSEVLTALLTKMPSMPMHRGRVARFIANAGIDILVNVARRRLIPLADFILEPG</sequence>
<protein>
    <submittedName>
        <fullName evidence="1">Uncharacterized protein</fullName>
    </submittedName>
</protein>
<gene>
    <name evidence="1" type="ORF">C2L65_30385</name>
</gene>
<dbReference type="AlphaFoldDB" id="A0A2I8EX44"/>
<reference evidence="1 2" key="1">
    <citation type="submission" date="2018-01" db="EMBL/GenBank/DDBJ databases">
        <title>Species boundaries and ecological features among Paraburkholderia terrae DSMZ17804T, P. hospita DSMZ17164T and P. caribensis DSMZ13236T.</title>
        <authorList>
            <person name="Pratama A.A."/>
        </authorList>
    </citation>
    <scope>NUCLEOTIDE SEQUENCE [LARGE SCALE GENOMIC DNA]</scope>
    <source>
        <strain evidence="1 2">DSM 17804</strain>
    </source>
</reference>
<dbReference type="Proteomes" id="UP000243502">
    <property type="component" value="Chromosome 3"/>
</dbReference>
<proteinExistence type="predicted"/>